<reference evidence="12" key="2">
    <citation type="submission" date="2020-08" db="EMBL/GenBank/DDBJ databases">
        <authorList>
            <person name="Kikuchi T."/>
        </authorList>
    </citation>
    <scope>NUCLEOTIDE SEQUENCE</scope>
    <source>
        <strain evidence="11">Ka4C1</strain>
    </source>
</reference>
<dbReference type="GO" id="GO:0000226">
    <property type="term" value="P:microtubule cytoskeleton organization"/>
    <property type="evidence" value="ECO:0007669"/>
    <property type="project" value="TreeGrafter"/>
</dbReference>
<dbReference type="GO" id="GO:0005813">
    <property type="term" value="C:centrosome"/>
    <property type="evidence" value="ECO:0007669"/>
    <property type="project" value="TreeGrafter"/>
</dbReference>
<evidence type="ECO:0000256" key="3">
    <source>
        <dbReference type="ARBA" id="ARBA00022490"/>
    </source>
</evidence>
<dbReference type="Proteomes" id="UP000095284">
    <property type="component" value="Unplaced"/>
</dbReference>
<dbReference type="GO" id="GO:0005524">
    <property type="term" value="F:ATP binding"/>
    <property type="evidence" value="ECO:0007669"/>
    <property type="project" value="UniProtKB-KW"/>
</dbReference>
<comment type="function">
    <text evidence="10">Acts as one of several non-catalytic accessory components of the cytoplasmic dynein 1 complex that are thought to be involved in linking dynein to cargos and to adapter proteins that regulate dynein function. Cytoplasmic dynein 1 acts as a motor for the intracellular retrograde motility of vesicles and organelles along microtubules. May play a role in binding dynein to membranous organelles or chromosomes.</text>
</comment>
<evidence type="ECO:0000256" key="2">
    <source>
        <dbReference type="ARBA" id="ARBA00022448"/>
    </source>
</evidence>
<dbReference type="WBParaSite" id="BXY_1537200.1">
    <property type="protein sequence ID" value="BXY_1537200.1"/>
    <property type="gene ID" value="BXY_1537200"/>
</dbReference>
<dbReference type="InterPro" id="IPR008467">
    <property type="entry name" value="Dynein1_light_intermed_chain"/>
</dbReference>
<keyword evidence="14" id="KW-1185">Reference proteome</keyword>
<dbReference type="OrthoDB" id="10452197at2759"/>
<dbReference type="EMBL" id="CAJFCV020000003">
    <property type="protein sequence ID" value="CAG9110253.1"/>
    <property type="molecule type" value="Genomic_DNA"/>
</dbReference>
<keyword evidence="5 10" id="KW-0547">Nucleotide-binding</keyword>
<organism evidence="13 15">
    <name type="scientific">Bursaphelenchus xylophilus</name>
    <name type="common">Pinewood nematode worm</name>
    <name type="synonym">Aphelenchoides xylophilus</name>
    <dbReference type="NCBI Taxonomy" id="6326"/>
    <lineage>
        <taxon>Eukaryota</taxon>
        <taxon>Metazoa</taxon>
        <taxon>Ecdysozoa</taxon>
        <taxon>Nematoda</taxon>
        <taxon>Chromadorea</taxon>
        <taxon>Rhabditida</taxon>
        <taxon>Tylenchina</taxon>
        <taxon>Tylenchomorpha</taxon>
        <taxon>Aphelenchoidea</taxon>
        <taxon>Aphelenchoididae</taxon>
        <taxon>Bursaphelenchus</taxon>
    </lineage>
</organism>
<evidence type="ECO:0000313" key="12">
    <source>
        <dbReference type="EMBL" id="CAG9110253.1"/>
    </source>
</evidence>
<evidence type="ECO:0000256" key="6">
    <source>
        <dbReference type="ARBA" id="ARBA00022840"/>
    </source>
</evidence>
<dbReference type="GO" id="GO:0007018">
    <property type="term" value="P:microtubule-based movement"/>
    <property type="evidence" value="ECO:0007669"/>
    <property type="project" value="InterPro"/>
</dbReference>
<keyword evidence="9 10" id="KW-0206">Cytoskeleton</keyword>
<dbReference type="Pfam" id="PF05783">
    <property type="entry name" value="DLIC"/>
    <property type="match status" value="1"/>
</dbReference>
<dbReference type="EMBL" id="CAJFDI010000003">
    <property type="protein sequence ID" value="CAD5222436.1"/>
    <property type="molecule type" value="Genomic_DNA"/>
</dbReference>
<proteinExistence type="inferred from homology"/>
<dbReference type="Proteomes" id="UP000659654">
    <property type="component" value="Unassembled WGS sequence"/>
</dbReference>
<evidence type="ECO:0000313" key="15">
    <source>
        <dbReference type="WBParaSite" id="BXY_1537200.1"/>
    </source>
</evidence>
<comment type="subcellular location">
    <subcellularLocation>
        <location evidence="1 10">Cytoplasm</location>
        <location evidence="1 10">Cytoskeleton</location>
    </subcellularLocation>
</comment>
<evidence type="ECO:0000256" key="5">
    <source>
        <dbReference type="ARBA" id="ARBA00022741"/>
    </source>
</evidence>
<dbReference type="AlphaFoldDB" id="A0A1I7SQQ9"/>
<evidence type="ECO:0000256" key="8">
    <source>
        <dbReference type="ARBA" id="ARBA00023175"/>
    </source>
</evidence>
<evidence type="ECO:0000313" key="14">
    <source>
        <dbReference type="Proteomes" id="UP000659654"/>
    </source>
</evidence>
<evidence type="ECO:0000313" key="13">
    <source>
        <dbReference type="Proteomes" id="UP000095284"/>
    </source>
</evidence>
<gene>
    <name evidence="11" type="ORF">BXYJ_LOCUS7404</name>
</gene>
<keyword evidence="3 10" id="KW-0963">Cytoplasm</keyword>
<comment type="similarity">
    <text evidence="10">Belongs to the dynein light intermediate chain family.</text>
</comment>
<sequence>MVSKFRRCTKVIRSRILEEERNKKKAKESGNVILLGSNHNSIANLMNLLCNHDSADGQIHILNYLSILKKESNSKSRKTLKFTYLNLKFPSLFQFSMFPKISENVTVIVLSPDDPGNVMMELRESYIRCYEEFRRIFGEDVIEKMRENKRREHEDLLDDKRFCSEYCGTDVVVVLLDWEDDVLKFNEHNKLLYQLRQFCHVHGAALISVNCLDDTTIALLRDYLLHLLLDHPFEPSTSFSNISDSFIPIAGDRQEFLREMTETFGDLDIEFPIHNRLQNGLTKDWEDDEQKFLQKLEQRLLMDPRDGKAENKKGPRMTVQEEFQKLLEETRTKA</sequence>
<dbReference type="GO" id="GO:0005868">
    <property type="term" value="C:cytoplasmic dynein complex"/>
    <property type="evidence" value="ECO:0007669"/>
    <property type="project" value="UniProtKB-UniRule"/>
</dbReference>
<dbReference type="GO" id="GO:0005874">
    <property type="term" value="C:microtubule"/>
    <property type="evidence" value="ECO:0007669"/>
    <property type="project" value="UniProtKB-KW"/>
</dbReference>
<evidence type="ECO:0000256" key="9">
    <source>
        <dbReference type="ARBA" id="ARBA00023212"/>
    </source>
</evidence>
<keyword evidence="8 10" id="KW-0505">Motor protein</keyword>
<dbReference type="GO" id="GO:0045504">
    <property type="term" value="F:dynein heavy chain binding"/>
    <property type="evidence" value="ECO:0007669"/>
    <property type="project" value="TreeGrafter"/>
</dbReference>
<comment type="subunit">
    <text evidence="10">Homodimer. The cytoplasmic dynein 1 complex consists of two catalytic heavy chains (HCs) and a number of non-catalytic subunits presented by intermediate chains (ICs).</text>
</comment>
<dbReference type="PANTHER" id="PTHR12688:SF0">
    <property type="entry name" value="DYNEIN LIGHT INTERMEDIATE CHAIN"/>
    <property type="match status" value="1"/>
</dbReference>
<keyword evidence="2 10" id="KW-0813">Transport</keyword>
<evidence type="ECO:0000313" key="11">
    <source>
        <dbReference type="EMBL" id="CAD5222436.1"/>
    </source>
</evidence>
<keyword evidence="4 10" id="KW-0493">Microtubule</keyword>
<keyword evidence="7 10" id="KW-0243">Dynein</keyword>
<protein>
    <recommendedName>
        <fullName evidence="10">Dynein light intermediate chain</fullName>
    </recommendedName>
</protein>
<name>A0A1I7SQQ9_BURXY</name>
<dbReference type="InterPro" id="IPR022780">
    <property type="entry name" value="Dynein_light_int_chain"/>
</dbReference>
<evidence type="ECO:0000256" key="7">
    <source>
        <dbReference type="ARBA" id="ARBA00023017"/>
    </source>
</evidence>
<keyword evidence="6 10" id="KW-0067">ATP-binding</keyword>
<evidence type="ECO:0000256" key="4">
    <source>
        <dbReference type="ARBA" id="ARBA00022701"/>
    </source>
</evidence>
<accession>A0A1I7SQQ9</accession>
<dbReference type="SMR" id="A0A1I7SQQ9"/>
<evidence type="ECO:0000256" key="1">
    <source>
        <dbReference type="ARBA" id="ARBA00004245"/>
    </source>
</evidence>
<dbReference type="Proteomes" id="UP000582659">
    <property type="component" value="Unassembled WGS sequence"/>
</dbReference>
<dbReference type="PANTHER" id="PTHR12688">
    <property type="entry name" value="DYNEIN LIGHT INTERMEDIATE CHAIN"/>
    <property type="match status" value="1"/>
</dbReference>
<evidence type="ECO:0000256" key="10">
    <source>
        <dbReference type="RuleBase" id="RU366047"/>
    </source>
</evidence>
<reference evidence="15" key="1">
    <citation type="submission" date="2016-11" db="UniProtKB">
        <authorList>
            <consortium name="WormBaseParasite"/>
        </authorList>
    </citation>
    <scope>IDENTIFICATION</scope>
</reference>